<name>A0A9D2AVG1_9FIRM</name>
<feature type="compositionally biased region" description="Low complexity" evidence="6">
    <location>
        <begin position="552"/>
        <end position="566"/>
    </location>
</feature>
<dbReference type="InterPro" id="IPR003593">
    <property type="entry name" value="AAA+_ATPase"/>
</dbReference>
<reference evidence="9" key="2">
    <citation type="submission" date="2021-04" db="EMBL/GenBank/DDBJ databases">
        <authorList>
            <person name="Gilroy R."/>
        </authorList>
    </citation>
    <scope>NUCLEOTIDE SEQUENCE</scope>
    <source>
        <strain evidence="9">2189</strain>
    </source>
</reference>
<dbReference type="InterPro" id="IPR027417">
    <property type="entry name" value="P-loop_NTPase"/>
</dbReference>
<dbReference type="InterPro" id="IPR041027">
    <property type="entry name" value="FtsK_alpha"/>
</dbReference>
<dbReference type="Gene3D" id="3.40.50.300">
    <property type="entry name" value="P-loop containing nucleotide triphosphate hydrolases"/>
    <property type="match status" value="1"/>
</dbReference>
<evidence type="ECO:0000313" key="9">
    <source>
        <dbReference type="EMBL" id="HIX50591.1"/>
    </source>
</evidence>
<feature type="compositionally biased region" description="Basic and acidic residues" evidence="6">
    <location>
        <begin position="567"/>
        <end position="592"/>
    </location>
</feature>
<dbReference type="Gene3D" id="1.10.10.10">
    <property type="entry name" value="Winged helix-like DNA-binding domain superfamily/Winged helix DNA-binding domain"/>
    <property type="match status" value="1"/>
</dbReference>
<feature type="region of interest" description="Disordered" evidence="6">
    <location>
        <begin position="272"/>
        <end position="499"/>
    </location>
</feature>
<feature type="region of interest" description="Disordered" evidence="6">
    <location>
        <begin position="529"/>
        <end position="809"/>
    </location>
</feature>
<reference evidence="9" key="1">
    <citation type="journal article" date="2021" name="PeerJ">
        <title>Extensive microbial diversity within the chicken gut microbiome revealed by metagenomics and culture.</title>
        <authorList>
            <person name="Gilroy R."/>
            <person name="Ravi A."/>
            <person name="Getino M."/>
            <person name="Pursley I."/>
            <person name="Horton D.L."/>
            <person name="Alikhan N.F."/>
            <person name="Baker D."/>
            <person name="Gharbi K."/>
            <person name="Hall N."/>
            <person name="Watson M."/>
            <person name="Adriaenssens E.M."/>
            <person name="Foster-Nyarko E."/>
            <person name="Jarju S."/>
            <person name="Secka A."/>
            <person name="Antonio M."/>
            <person name="Oren A."/>
            <person name="Chaudhuri R.R."/>
            <person name="La Ragione R."/>
            <person name="Hildebrand F."/>
            <person name="Pallen M.J."/>
        </authorList>
    </citation>
    <scope>NUCLEOTIDE SEQUENCE</scope>
    <source>
        <strain evidence="9">2189</strain>
    </source>
</reference>
<dbReference type="Pfam" id="PF17854">
    <property type="entry name" value="FtsK_alpha"/>
    <property type="match status" value="1"/>
</dbReference>
<sequence>MSNQGKNSENRSKKTRVVTRETVGMVLALFSVIALVFLISQDAVFGEVGGAVSAFLLGVFGYGAFAVFALLIYASVALISGKYVHTGFKTALLIVLAALFAFCLAHTATAAVHGIAYDGFGNYLEACFRAGENGFAGATAGGAVTAIAVYPVVWLTTDIGGYIIFSLLIVGMVYLLVSVRRSAPRGKSRSVNPSGKPRRSEKPAQPKQRAAAAPQQAQAKAQFEGQGAFGQPQFEGQSAFEQPAQPQQGMPFAADERRQAEANVHLVNDGGRRQDASAYYPPQWQQGQQGQQGQQQWGTGRLYAGDGAFGMKSKREMRRDARREREEEKRARELEQQELLEHGHDILYPNRPKPAQQQPPQQAAAKKAVPKPAHGSYINNRIFDESSYFNNPARSISREQYTENFRGKSSILEGHELSSPRSPVPQPQQPQAEEPKKKDEPVKYSQLYENGAEGNVTFTDRPKRIVPERPAQPEQPDVPVSTYQANGASFKKDDGNADAGFDINRPLSAFMNDPFAQGDRGISAHDVQLHSHDEPGSLDIGDTARRAGLGGAASRRSTGAAASSSARAEERGSLFPDEPTRYDLPPHSERMQDMPLFTDLPPRAKDEPSLFTGEDFGGTGRASSRDLGAGRGGLGADLDGLSADLSRNGFGQSADRNDLSRGGDMNRSGLGREGDLSRGDMNRNAPDRGADLSRGAGTEQNGGRGNEFGLNTDLTRGLDLSKPADAAEYGAEHPAARYADDTQERLSRFPSEDGIIIGDSHAAPAQPEEEPFGSAANLFDEPADLPAEQPAEPAPVQRAPRAQEPRKRHRYKRYKAPQLTLLNDYSNTSGFGEDEVEFNKQTIVETLSNLKIPCEVIGVTHGPAVTRYDIDIPGNIQASRVLGCDREIAMRLHAKDGVNIQTNYENGSISIEVPNMRRETVGLKEMLLSPEFTGAKPGSLAFGMGKDIEGRAVCGDITKMKHLLVAGATGSGKSVCLTAMIVSLLFKYSPEELRLILVDPKQTEFNVYEKLPHLMINEIITESAKAITALDWAINEMERRYTLFKEKTRQGTMVREIDGYNASLQIDEEKLPRIVIIMDEVADLMSVAKKDLEDRVQRLTQKSRAAGIHLVLATQRPSTDVITGIIKANLPTRIACKVTQEVDSRTILDCSGAEKLLGKGDMLYKTDTMTFPRRLQGAWMDDAEVQRVVSYVKENNEAYFDDSVADFINNQRGGTGGVSDDEVEAVYIDALRYVVSIGTASISMIQRRCSVGYPKAGKIIEWMENMGYISAFEGAKSRKVLLSKEDFEAKYGDYGE</sequence>
<feature type="transmembrane region" description="Helical" evidence="7">
    <location>
        <begin position="52"/>
        <end position="79"/>
    </location>
</feature>
<comment type="similarity">
    <text evidence="1">Belongs to the FtsK/SpoIIIE/SftA family.</text>
</comment>
<evidence type="ECO:0000256" key="1">
    <source>
        <dbReference type="ARBA" id="ARBA00006474"/>
    </source>
</evidence>
<feature type="compositionally biased region" description="Low complexity" evidence="6">
    <location>
        <begin position="283"/>
        <end position="298"/>
    </location>
</feature>
<dbReference type="SUPFAM" id="SSF46785">
    <property type="entry name" value="Winged helix' DNA-binding domain"/>
    <property type="match status" value="1"/>
</dbReference>
<keyword evidence="7" id="KW-0472">Membrane</keyword>
<dbReference type="SUPFAM" id="SSF52540">
    <property type="entry name" value="P-loop containing nucleoside triphosphate hydrolases"/>
    <property type="match status" value="1"/>
</dbReference>
<dbReference type="GO" id="GO:0005524">
    <property type="term" value="F:ATP binding"/>
    <property type="evidence" value="ECO:0007669"/>
    <property type="project" value="UniProtKB-UniRule"/>
</dbReference>
<evidence type="ECO:0000256" key="2">
    <source>
        <dbReference type="ARBA" id="ARBA00022741"/>
    </source>
</evidence>
<feature type="compositionally biased region" description="Basic and acidic residues" evidence="6">
    <location>
        <begin position="313"/>
        <end position="345"/>
    </location>
</feature>
<feature type="compositionally biased region" description="Basic and acidic residues" evidence="6">
    <location>
        <begin position="670"/>
        <end position="691"/>
    </location>
</feature>
<feature type="compositionally biased region" description="Low complexity" evidence="6">
    <location>
        <begin position="636"/>
        <end position="647"/>
    </location>
</feature>
<keyword evidence="4" id="KW-0238">DNA-binding</keyword>
<dbReference type="Pfam" id="PF01580">
    <property type="entry name" value="FtsK_SpoIIIE"/>
    <property type="match status" value="1"/>
</dbReference>
<protein>
    <recommendedName>
        <fullName evidence="8">FtsK domain-containing protein</fullName>
    </recommendedName>
</protein>
<organism evidence="9 10">
    <name type="scientific">Candidatus Borkfalkia faecavium</name>
    <dbReference type="NCBI Taxonomy" id="2838508"/>
    <lineage>
        <taxon>Bacteria</taxon>
        <taxon>Bacillati</taxon>
        <taxon>Bacillota</taxon>
        <taxon>Clostridia</taxon>
        <taxon>Christensenellales</taxon>
        <taxon>Christensenellaceae</taxon>
        <taxon>Candidatus Borkfalkia</taxon>
    </lineage>
</organism>
<dbReference type="InterPro" id="IPR002543">
    <property type="entry name" value="FtsK_dom"/>
</dbReference>
<feature type="compositionally biased region" description="Low complexity" evidence="6">
    <location>
        <begin position="205"/>
        <end position="222"/>
    </location>
</feature>
<dbReference type="GO" id="GO:0003677">
    <property type="term" value="F:DNA binding"/>
    <property type="evidence" value="ECO:0007669"/>
    <property type="project" value="UniProtKB-KW"/>
</dbReference>
<comment type="caution">
    <text evidence="9">The sequence shown here is derived from an EMBL/GenBank/DDBJ whole genome shotgun (WGS) entry which is preliminary data.</text>
</comment>
<dbReference type="Proteomes" id="UP000886847">
    <property type="component" value="Unassembled WGS sequence"/>
</dbReference>
<feature type="compositionally biased region" description="Basic and acidic residues" evidence="6">
    <location>
        <begin position="730"/>
        <end position="751"/>
    </location>
</feature>
<feature type="transmembrane region" description="Helical" evidence="7">
    <location>
        <begin position="21"/>
        <end position="40"/>
    </location>
</feature>
<feature type="compositionally biased region" description="Basic and acidic residues" evidence="6">
    <location>
        <begin position="433"/>
        <end position="442"/>
    </location>
</feature>
<evidence type="ECO:0000256" key="4">
    <source>
        <dbReference type="ARBA" id="ARBA00023125"/>
    </source>
</evidence>
<feature type="compositionally biased region" description="Low complexity" evidence="6">
    <location>
        <begin position="786"/>
        <end position="802"/>
    </location>
</feature>
<dbReference type="PROSITE" id="PS50901">
    <property type="entry name" value="FTSK"/>
    <property type="match status" value="1"/>
</dbReference>
<evidence type="ECO:0000259" key="8">
    <source>
        <dbReference type="PROSITE" id="PS50901"/>
    </source>
</evidence>
<dbReference type="PANTHER" id="PTHR22683:SF41">
    <property type="entry name" value="DNA TRANSLOCASE FTSK"/>
    <property type="match status" value="1"/>
</dbReference>
<feature type="region of interest" description="Disordered" evidence="6">
    <location>
        <begin position="185"/>
        <end position="233"/>
    </location>
</feature>
<dbReference type="InterPro" id="IPR050206">
    <property type="entry name" value="FtsK/SpoIIIE/SftA"/>
</dbReference>
<dbReference type="Gene3D" id="3.30.980.40">
    <property type="match status" value="1"/>
</dbReference>
<feature type="compositionally biased region" description="Low complexity" evidence="6">
    <location>
        <begin position="353"/>
        <end position="373"/>
    </location>
</feature>
<keyword evidence="7" id="KW-0812">Transmembrane</keyword>
<evidence type="ECO:0000256" key="7">
    <source>
        <dbReference type="SAM" id="Phobius"/>
    </source>
</evidence>
<dbReference type="InterPro" id="IPR036388">
    <property type="entry name" value="WH-like_DNA-bd_sf"/>
</dbReference>
<feature type="transmembrane region" description="Helical" evidence="7">
    <location>
        <begin position="159"/>
        <end position="179"/>
    </location>
</feature>
<dbReference type="Pfam" id="PF09397">
    <property type="entry name" value="FtsK_gamma"/>
    <property type="match status" value="1"/>
</dbReference>
<evidence type="ECO:0000256" key="6">
    <source>
        <dbReference type="SAM" id="MobiDB-lite"/>
    </source>
</evidence>
<evidence type="ECO:0000256" key="3">
    <source>
        <dbReference type="ARBA" id="ARBA00022840"/>
    </source>
</evidence>
<dbReference type="PANTHER" id="PTHR22683">
    <property type="entry name" value="SPORULATION PROTEIN RELATED"/>
    <property type="match status" value="1"/>
</dbReference>
<feature type="domain" description="FtsK" evidence="8">
    <location>
        <begin position="950"/>
        <end position="1145"/>
    </location>
</feature>
<proteinExistence type="inferred from homology"/>
<accession>A0A9D2AVG1</accession>
<dbReference type="EMBL" id="DXEW01000025">
    <property type="protein sequence ID" value="HIX50591.1"/>
    <property type="molecule type" value="Genomic_DNA"/>
</dbReference>
<dbReference type="InterPro" id="IPR036390">
    <property type="entry name" value="WH_DNA-bd_sf"/>
</dbReference>
<dbReference type="SMART" id="SM00382">
    <property type="entry name" value="AAA"/>
    <property type="match status" value="1"/>
</dbReference>
<dbReference type="InterPro" id="IPR018541">
    <property type="entry name" value="Ftsk_gamma"/>
</dbReference>
<feature type="binding site" evidence="5">
    <location>
        <begin position="967"/>
        <end position="974"/>
    </location>
    <ligand>
        <name>ATP</name>
        <dbReference type="ChEBI" id="CHEBI:30616"/>
    </ligand>
</feature>
<evidence type="ECO:0000256" key="5">
    <source>
        <dbReference type="PROSITE-ProRule" id="PRU00289"/>
    </source>
</evidence>
<keyword evidence="7" id="KW-1133">Transmembrane helix</keyword>
<feature type="transmembrane region" description="Helical" evidence="7">
    <location>
        <begin position="91"/>
        <end position="116"/>
    </location>
</feature>
<evidence type="ECO:0000313" key="10">
    <source>
        <dbReference type="Proteomes" id="UP000886847"/>
    </source>
</evidence>
<gene>
    <name evidence="9" type="ORF">H9851_04850</name>
</gene>
<dbReference type="SMART" id="SM00843">
    <property type="entry name" value="Ftsk_gamma"/>
    <property type="match status" value="1"/>
</dbReference>
<dbReference type="GO" id="GO:0016020">
    <property type="term" value="C:membrane"/>
    <property type="evidence" value="ECO:0007669"/>
    <property type="project" value="UniProtKB-SubCell"/>
</dbReference>
<keyword evidence="2 5" id="KW-0547">Nucleotide-binding</keyword>
<keyword evidence="3 5" id="KW-0067">ATP-binding</keyword>